<evidence type="ECO:0000313" key="2">
    <source>
        <dbReference type="EMBL" id="GKU73439.1"/>
    </source>
</evidence>
<reference evidence="1" key="1">
    <citation type="journal article" date="2018" name="Genome Announc.">
        <title>Draft Genome Sequence of Mycobacterium montefiorense Isolated from Japanese Black Salamander (Hynobius nigrescens).</title>
        <authorList>
            <person name="Fukano H."/>
            <person name="Yoshida M."/>
            <person name="Shimizu A."/>
            <person name="Iwao H."/>
            <person name="Katayama Y."/>
            <person name="Omatsu T."/>
            <person name="Mizutani T."/>
            <person name="Kurata O."/>
            <person name="Wada S."/>
            <person name="Hoshino Y."/>
        </authorList>
    </citation>
    <scope>NUCLEOTIDE SEQUENCE</scope>
    <source>
        <strain evidence="1">BS</strain>
    </source>
</reference>
<dbReference type="Pfam" id="PF11308">
    <property type="entry name" value="Glyco_hydro_129"/>
    <property type="match status" value="1"/>
</dbReference>
<gene>
    <name evidence="1" type="ORF">MmonteBS_22330</name>
    <name evidence="2" type="ORF">NJB18185_32100</name>
</gene>
<dbReference type="RefSeq" id="WP_133251002.1">
    <property type="nucleotide sequence ID" value="NZ_BFCH01000017.1"/>
</dbReference>
<dbReference type="Proteomes" id="UP000245060">
    <property type="component" value="Unassembled WGS sequence"/>
</dbReference>
<name>A0AA37PNY3_9MYCO</name>
<comment type="caution">
    <text evidence="2">The sequence shown here is derived from an EMBL/GenBank/DDBJ whole genome shotgun (WGS) entry which is preliminary data.</text>
</comment>
<dbReference type="EMBL" id="BQYH01000021">
    <property type="protein sequence ID" value="GKU73439.1"/>
    <property type="molecule type" value="Genomic_DNA"/>
</dbReference>
<organism evidence="2 4">
    <name type="scientific">Mycobacterium montefiorense</name>
    <dbReference type="NCBI Taxonomy" id="154654"/>
    <lineage>
        <taxon>Bacteria</taxon>
        <taxon>Bacillati</taxon>
        <taxon>Actinomycetota</taxon>
        <taxon>Actinomycetes</taxon>
        <taxon>Mycobacteriales</taxon>
        <taxon>Mycobacteriaceae</taxon>
        <taxon>Mycobacterium</taxon>
        <taxon>Mycobacterium simiae complex</taxon>
    </lineage>
</organism>
<sequence>MVAAGCSDVAERHLDAVQAHGRTVTVNLPDHPITIDTTDLSVRGQVLLSDAAQSSLGEPTPVIVNSAGAHWSYPKLDLEVQVAARGGRVVFDLATRTDQTLAWPVTGAGMSDLQILIGDGLDIPAADPFWTGPAPRLAGGEGFNVPDLSLPLWSFGHGSVGESYLVPTDIGTTLHFTAVAGRIVGTATHKFVVAKGRGGYTVMIRETDGSPLAGAYDYRELLQGNNALTTLRDKISRNPDVAKLIGAYHAYSFGEARSKAAIEKLQALGVDRMWLGYDDGLWPADSVTAAKSAGYLVGPYDSYANAQDSVRADSPLSIWPGDLWPNGCIIDEKGNRQMGFHNRGCYLSSQALKQRPSVLEQRVATMTSNGVNSYFLDVDATGATFDDYSVVHPMSQEQDRRNRLARMRELGERFVVGSEAAEPWANDVVDFSHGSSTPALAPLWDAERDRQYWGGYAGPNGADIFLRKVDLTPTLHTVLFDPKYRIPLYEAVLHDSVVSLDRWELPFNKFPAEQPTRTLLSMLYVTPLIYALDMATLNAEGLQLARLQQFFAPLASTAGVEPLTRFAWLTDDHLVQQTSFGDDNLSVTANFGSSDYHDASLGTLKAGCVTARARAADEQWNLCT</sequence>
<reference evidence="3" key="2">
    <citation type="submission" date="2018-04" db="EMBL/GenBank/DDBJ databases">
        <title>Draft genome sequence of Mycobacterium montefiorense isolated from Japanese black salamander.</title>
        <authorList>
            <person name="Fukano H."/>
            <person name="Yoshida M."/>
            <person name="Shimizu A."/>
            <person name="Iwao H."/>
            <person name="Kurata O."/>
            <person name="Katayama Y."/>
            <person name="Omatsu T."/>
            <person name="Mizutani T."/>
            <person name="Wada S."/>
            <person name="Hoshino Y."/>
        </authorList>
    </citation>
    <scope>NUCLEOTIDE SEQUENCE [LARGE SCALE GENOMIC DNA]</scope>
    <source>
        <strain evidence="3">BS</strain>
    </source>
</reference>
<reference evidence="2" key="4">
    <citation type="submission" date="2022-04" db="EMBL/GenBank/DDBJ databases">
        <authorList>
            <person name="Komine T."/>
            <person name="Fukano H."/>
            <person name="Wada S."/>
        </authorList>
    </citation>
    <scope>NUCLEOTIDE SEQUENCE</scope>
    <source>
        <strain evidence="2">NJB18185</strain>
    </source>
</reference>
<protein>
    <submittedName>
        <fullName evidence="2">Uncharacterized protein</fullName>
    </submittedName>
</protein>
<proteinExistence type="predicted"/>
<accession>A0AA37PNY3</accession>
<reference evidence="2" key="3">
    <citation type="journal article" date="2022" name="Microbiol. Resour. Announc.">
        <title>Draft Genome Sequences of Eight Mycobacterium montefiorense Strains Isolated from Salamanders in Captivity.</title>
        <authorList>
            <person name="Komine T."/>
            <person name="Ihara H."/>
            <person name="Fukano H."/>
            <person name="Hoshino Y."/>
            <person name="Kurata O."/>
            <person name="Wada S."/>
        </authorList>
    </citation>
    <scope>NUCLEOTIDE SEQUENCE</scope>
    <source>
        <strain evidence="2">NJB18185</strain>
    </source>
</reference>
<evidence type="ECO:0000313" key="4">
    <source>
        <dbReference type="Proteomes" id="UP001139505"/>
    </source>
</evidence>
<keyword evidence="3" id="KW-1185">Reference proteome</keyword>
<dbReference type="Proteomes" id="UP001139505">
    <property type="component" value="Unassembled WGS sequence"/>
</dbReference>
<dbReference type="InterPro" id="IPR021459">
    <property type="entry name" value="GH101-related"/>
</dbReference>
<dbReference type="AlphaFoldDB" id="A0AA37PNY3"/>
<evidence type="ECO:0000313" key="1">
    <source>
        <dbReference type="EMBL" id="GBG37861.1"/>
    </source>
</evidence>
<dbReference type="EMBL" id="BFCH01000017">
    <property type="protein sequence ID" value="GBG37861.1"/>
    <property type="molecule type" value="Genomic_DNA"/>
</dbReference>
<evidence type="ECO:0000313" key="3">
    <source>
        <dbReference type="Proteomes" id="UP000245060"/>
    </source>
</evidence>